<keyword evidence="1" id="KW-0479">Metal-binding</keyword>
<dbReference type="InterPro" id="IPR000315">
    <property type="entry name" value="Znf_B-box"/>
</dbReference>
<dbReference type="PROSITE" id="PS50119">
    <property type="entry name" value="ZF_BBOX"/>
    <property type="match status" value="2"/>
</dbReference>
<dbReference type="Gene3D" id="4.10.830.40">
    <property type="match status" value="1"/>
</dbReference>
<dbReference type="AlphaFoldDB" id="A0A8S3V8S2"/>
<dbReference type="OrthoDB" id="10066958at2759"/>
<keyword evidence="1" id="KW-0863">Zinc-finger</keyword>
<feature type="domain" description="B box-type" evidence="2">
    <location>
        <begin position="72"/>
        <end position="114"/>
    </location>
</feature>
<comment type="caution">
    <text evidence="3">The sequence shown here is derived from an EMBL/GenBank/DDBJ whole genome shotgun (WGS) entry which is preliminary data.</text>
</comment>
<dbReference type="Gene3D" id="3.30.160.60">
    <property type="entry name" value="Classic Zinc Finger"/>
    <property type="match status" value="1"/>
</dbReference>
<keyword evidence="1" id="KW-0862">Zinc</keyword>
<dbReference type="EMBL" id="CAJPWZ010003202">
    <property type="protein sequence ID" value="CAG2254013.1"/>
    <property type="molecule type" value="Genomic_DNA"/>
</dbReference>
<dbReference type="InterPro" id="IPR047153">
    <property type="entry name" value="TRIM45/56/19-like"/>
</dbReference>
<dbReference type="SUPFAM" id="SSF57845">
    <property type="entry name" value="B-box zinc-binding domain"/>
    <property type="match status" value="1"/>
</dbReference>
<sequence>MMDKRAIQRSEMMCNSCKINNKIKNAISWCTICEEAFCEQCDECHRSFKFLAKHKLVSIKEIQIGNSDLKISEVLSCEEHADKIVEVYCVDHSKPCCTLCATLSHRKCENVISIVKAATGIKQSELTTSLIKSLDERNTKISEIVENQKGNLAEVETATENMIKEVSTLKTAVIDHLGVLEEKFKAEMSSSRRTSS</sequence>
<evidence type="ECO:0000256" key="1">
    <source>
        <dbReference type="PROSITE-ProRule" id="PRU00024"/>
    </source>
</evidence>
<dbReference type="CDD" id="cd19757">
    <property type="entry name" value="Bbox1"/>
    <property type="match status" value="1"/>
</dbReference>
<evidence type="ECO:0000259" key="2">
    <source>
        <dbReference type="PROSITE" id="PS50119"/>
    </source>
</evidence>
<dbReference type="GO" id="GO:0008270">
    <property type="term" value="F:zinc ion binding"/>
    <property type="evidence" value="ECO:0007669"/>
    <property type="project" value="UniProtKB-KW"/>
</dbReference>
<dbReference type="GO" id="GO:0061630">
    <property type="term" value="F:ubiquitin protein ligase activity"/>
    <property type="evidence" value="ECO:0007669"/>
    <property type="project" value="TreeGrafter"/>
</dbReference>
<evidence type="ECO:0000313" key="4">
    <source>
        <dbReference type="Proteomes" id="UP000683360"/>
    </source>
</evidence>
<protein>
    <recommendedName>
        <fullName evidence="2">B box-type domain-containing protein</fullName>
    </recommendedName>
</protein>
<gene>
    <name evidence="3" type="ORF">MEDL_65507</name>
</gene>
<organism evidence="3 4">
    <name type="scientific">Mytilus edulis</name>
    <name type="common">Blue mussel</name>
    <dbReference type="NCBI Taxonomy" id="6550"/>
    <lineage>
        <taxon>Eukaryota</taxon>
        <taxon>Metazoa</taxon>
        <taxon>Spiralia</taxon>
        <taxon>Lophotrochozoa</taxon>
        <taxon>Mollusca</taxon>
        <taxon>Bivalvia</taxon>
        <taxon>Autobranchia</taxon>
        <taxon>Pteriomorphia</taxon>
        <taxon>Mytilida</taxon>
        <taxon>Mytiloidea</taxon>
        <taxon>Mytilidae</taxon>
        <taxon>Mytilinae</taxon>
        <taxon>Mytilus</taxon>
    </lineage>
</organism>
<accession>A0A8S3V8S2</accession>
<dbReference type="Proteomes" id="UP000683360">
    <property type="component" value="Unassembled WGS sequence"/>
</dbReference>
<dbReference type="GO" id="GO:0006513">
    <property type="term" value="P:protein monoubiquitination"/>
    <property type="evidence" value="ECO:0007669"/>
    <property type="project" value="TreeGrafter"/>
</dbReference>
<name>A0A8S3V8S2_MYTED</name>
<evidence type="ECO:0000313" key="3">
    <source>
        <dbReference type="EMBL" id="CAG2254013.1"/>
    </source>
</evidence>
<feature type="domain" description="B box-type" evidence="2">
    <location>
        <begin position="9"/>
        <end position="59"/>
    </location>
</feature>
<dbReference type="PANTHER" id="PTHR25462:SF229">
    <property type="entry name" value="TRANSCRIPTION INTERMEDIARY FACTOR 1-BETA"/>
    <property type="match status" value="1"/>
</dbReference>
<proteinExistence type="predicted"/>
<keyword evidence="4" id="KW-1185">Reference proteome</keyword>
<reference evidence="3" key="1">
    <citation type="submission" date="2021-03" db="EMBL/GenBank/DDBJ databases">
        <authorList>
            <person name="Bekaert M."/>
        </authorList>
    </citation>
    <scope>NUCLEOTIDE SEQUENCE</scope>
</reference>
<dbReference type="PANTHER" id="PTHR25462">
    <property type="entry name" value="BONUS, ISOFORM C-RELATED"/>
    <property type="match status" value="1"/>
</dbReference>